<dbReference type="EMBL" id="AIMA01000009">
    <property type="protein sequence ID" value="EJF90941.1"/>
    <property type="molecule type" value="Genomic_DNA"/>
</dbReference>
<dbReference type="RefSeq" id="WP_007476974.1">
    <property type="nucleotide sequence ID" value="NZ_JH725082.1"/>
</dbReference>
<reference evidence="2 3" key="1">
    <citation type="submission" date="2012-03" db="EMBL/GenBank/DDBJ databases">
        <title>The Genome Sequence of Bartonella melophagi K-2C.</title>
        <authorList>
            <consortium name="The Broad Institute Genome Sequencing Platform"/>
            <consortium name="The Broad Institute Genome Sequencing Center for Infectious Disease"/>
            <person name="Feldgarden M."/>
            <person name="Kirby J."/>
            <person name="Kosoy M."/>
            <person name="Birtles R."/>
            <person name="Probert W.S."/>
            <person name="Chiaraviglio L."/>
            <person name="Young S.K."/>
            <person name="Zeng Q."/>
            <person name="Gargeya S."/>
            <person name="Fitzgerald M."/>
            <person name="Haas B."/>
            <person name="Abouelleil A."/>
            <person name="Alvarado L."/>
            <person name="Arachchi H.M."/>
            <person name="Berlin A."/>
            <person name="Chapman S.B."/>
            <person name="Gearin G."/>
            <person name="Goldberg J."/>
            <person name="Griggs A."/>
            <person name="Gujja S."/>
            <person name="Hansen M."/>
            <person name="Heiman D."/>
            <person name="Howarth C."/>
            <person name="Larimer J."/>
            <person name="Lui A."/>
            <person name="MacDonald P.J.P."/>
            <person name="McCowen C."/>
            <person name="Montmayeur A."/>
            <person name="Murphy C."/>
            <person name="Neiman D."/>
            <person name="Pearson M."/>
            <person name="Priest M."/>
            <person name="Roberts A."/>
            <person name="Saif S."/>
            <person name="Shea T."/>
            <person name="Sisk P."/>
            <person name="Stolte C."/>
            <person name="Sykes S."/>
            <person name="Wortman J."/>
            <person name="Nusbaum C."/>
            <person name="Birren B."/>
        </authorList>
    </citation>
    <scope>NUCLEOTIDE SEQUENCE [LARGE SCALE GENOMIC DNA]</scope>
    <source>
        <strain evidence="2 3">K-2C</strain>
    </source>
</reference>
<gene>
    <name evidence="2" type="ORF">ME3_00571</name>
</gene>
<dbReference type="AlphaFoldDB" id="J0QXY7"/>
<evidence type="ECO:0000313" key="2">
    <source>
        <dbReference type="EMBL" id="EJF90941.1"/>
    </source>
</evidence>
<dbReference type="eggNOG" id="ENOG50301GJ">
    <property type="taxonomic scope" value="Bacteria"/>
</dbReference>
<accession>J0QXY7</accession>
<dbReference type="OrthoDB" id="7922055at2"/>
<proteinExistence type="predicted"/>
<dbReference type="PATRIC" id="fig|1094557.3.peg.608"/>
<evidence type="ECO:0000256" key="1">
    <source>
        <dbReference type="SAM" id="MobiDB-lite"/>
    </source>
</evidence>
<protein>
    <submittedName>
        <fullName evidence="2">Uncharacterized protein</fullName>
    </submittedName>
</protein>
<sequence length="328" mass="37446">MEEKLTPEEQALYDAQCASDYAVESVQAEKLEQDGEVIKAGGEDEADGLYEVSEQQAVEEVPQEQSGQGSGEKESEQAHYGQAHYGVVEQERQARQKAEQDAAQARELALEMAQKYAAMQQEITRRFEENVPSLENDPKAYMAWIGQKVQEQQRLFHEYSSIREQQERVNQEYYERQQLGDYFEAAKAQVQDKYPDLDHIMDYLYEYADNDLKENASIFPQLNDPAVRQEQLGTQLREICKRCQKTGENPVEFLVRKAKKSGYPGPQMRDDVSALQERTTAARTLAARGGQAPTGGVDQKTLSSMSETEFAAWYEKNPEKWKQVMSRA</sequence>
<dbReference type="Proteomes" id="UP000009017">
    <property type="component" value="Unassembled WGS sequence"/>
</dbReference>
<feature type="region of interest" description="Disordered" evidence="1">
    <location>
        <begin position="54"/>
        <end position="102"/>
    </location>
</feature>
<feature type="compositionally biased region" description="Low complexity" evidence="1">
    <location>
        <begin position="54"/>
        <end position="65"/>
    </location>
</feature>
<name>J0QXY7_9HYPH</name>
<dbReference type="HOGENOM" id="CLU_917209_0_0_5"/>
<comment type="caution">
    <text evidence="2">The sequence shown here is derived from an EMBL/GenBank/DDBJ whole genome shotgun (WGS) entry which is preliminary data.</text>
</comment>
<organism evidence="2 3">
    <name type="scientific">Bartonella melophagi K-2C</name>
    <dbReference type="NCBI Taxonomy" id="1094557"/>
    <lineage>
        <taxon>Bacteria</taxon>
        <taxon>Pseudomonadati</taxon>
        <taxon>Pseudomonadota</taxon>
        <taxon>Alphaproteobacteria</taxon>
        <taxon>Hyphomicrobiales</taxon>
        <taxon>Bartonellaceae</taxon>
        <taxon>Bartonella</taxon>
    </lineage>
</organism>
<feature type="compositionally biased region" description="Basic and acidic residues" evidence="1">
    <location>
        <begin position="89"/>
        <end position="100"/>
    </location>
</feature>
<evidence type="ECO:0000313" key="3">
    <source>
        <dbReference type="Proteomes" id="UP000009017"/>
    </source>
</evidence>
<keyword evidence="3" id="KW-1185">Reference proteome</keyword>